<organism evidence="2 3">
    <name type="scientific">Cucumis sativus</name>
    <name type="common">Cucumber</name>
    <dbReference type="NCBI Taxonomy" id="3659"/>
    <lineage>
        <taxon>Eukaryota</taxon>
        <taxon>Viridiplantae</taxon>
        <taxon>Streptophyta</taxon>
        <taxon>Embryophyta</taxon>
        <taxon>Tracheophyta</taxon>
        <taxon>Spermatophyta</taxon>
        <taxon>Magnoliopsida</taxon>
        <taxon>eudicotyledons</taxon>
        <taxon>Gunneridae</taxon>
        <taxon>Pentapetalae</taxon>
        <taxon>rosids</taxon>
        <taxon>fabids</taxon>
        <taxon>Cucurbitales</taxon>
        <taxon>Cucurbitaceae</taxon>
        <taxon>Benincaseae</taxon>
        <taxon>Cucumis</taxon>
    </lineage>
</organism>
<evidence type="ECO:0000313" key="2">
    <source>
        <dbReference type="EMBL" id="KGN59660.1"/>
    </source>
</evidence>
<dbReference type="PANTHER" id="PTHR31672:SF13">
    <property type="entry name" value="F-BOX PROTEIN CPR30-LIKE"/>
    <property type="match status" value="1"/>
</dbReference>
<dbReference type="Proteomes" id="UP000029981">
    <property type="component" value="Chromosome 3"/>
</dbReference>
<reference evidence="2 3" key="2">
    <citation type="journal article" date="2009" name="PLoS ONE">
        <title>An integrated genetic and cytogenetic map of the cucumber genome.</title>
        <authorList>
            <person name="Ren Y."/>
            <person name="Zhang Z."/>
            <person name="Liu J."/>
            <person name="Staub J.E."/>
            <person name="Han Y."/>
            <person name="Cheng Z."/>
            <person name="Li X."/>
            <person name="Lu J."/>
            <person name="Miao H."/>
            <person name="Kang H."/>
            <person name="Xie B."/>
            <person name="Gu X."/>
            <person name="Wang X."/>
            <person name="Du Y."/>
            <person name="Jin W."/>
            <person name="Huang S."/>
        </authorList>
    </citation>
    <scope>NUCLEOTIDE SEQUENCE [LARGE SCALE GENOMIC DNA]</scope>
    <source>
        <strain evidence="3">cv. 9930</strain>
    </source>
</reference>
<reference evidence="2 3" key="3">
    <citation type="journal article" date="2010" name="BMC Genomics">
        <title>Transcriptome sequencing and comparative analysis of cucumber flowers with different sex types.</title>
        <authorList>
            <person name="Guo S."/>
            <person name="Zheng Y."/>
            <person name="Joung J.G."/>
            <person name="Liu S."/>
            <person name="Zhang Z."/>
            <person name="Crasta O.R."/>
            <person name="Sobral B.W."/>
            <person name="Xu Y."/>
            <person name="Huang S."/>
            <person name="Fei Z."/>
        </authorList>
    </citation>
    <scope>NUCLEOTIDE SEQUENCE [LARGE SCALE GENOMIC DNA]</scope>
    <source>
        <strain evidence="3">cv. 9930</strain>
    </source>
</reference>
<dbReference type="Gramene" id="KGN59660">
    <property type="protein sequence ID" value="KGN59660"/>
    <property type="gene ID" value="Csa_3G836440"/>
</dbReference>
<reference evidence="2 3" key="4">
    <citation type="journal article" date="2011" name="BMC Genomics">
        <title>RNA-Seq improves annotation of protein-coding genes in the cucumber genome.</title>
        <authorList>
            <person name="Li Z."/>
            <person name="Zhang Z."/>
            <person name="Yan P."/>
            <person name="Huang S."/>
            <person name="Fei Z."/>
            <person name="Lin K."/>
        </authorList>
    </citation>
    <scope>NUCLEOTIDE SEQUENCE [LARGE SCALE GENOMIC DNA]</scope>
    <source>
        <strain evidence="3">cv. 9930</strain>
    </source>
</reference>
<dbReference type="InterPro" id="IPR036047">
    <property type="entry name" value="F-box-like_dom_sf"/>
</dbReference>
<proteinExistence type="predicted"/>
<reference evidence="2 3" key="1">
    <citation type="journal article" date="2009" name="Nat. Genet.">
        <title>The genome of the cucumber, Cucumis sativus L.</title>
        <authorList>
            <person name="Huang S."/>
            <person name="Li R."/>
            <person name="Zhang Z."/>
            <person name="Li L."/>
            <person name="Gu X."/>
            <person name="Fan W."/>
            <person name="Lucas W.J."/>
            <person name="Wang X."/>
            <person name="Xie B."/>
            <person name="Ni P."/>
            <person name="Ren Y."/>
            <person name="Zhu H."/>
            <person name="Li J."/>
            <person name="Lin K."/>
            <person name="Jin W."/>
            <person name="Fei Z."/>
            <person name="Li G."/>
            <person name="Staub J."/>
            <person name="Kilian A."/>
            <person name="van der Vossen E.A."/>
            <person name="Wu Y."/>
            <person name="Guo J."/>
            <person name="He J."/>
            <person name="Jia Z."/>
            <person name="Ren Y."/>
            <person name="Tian G."/>
            <person name="Lu Y."/>
            <person name="Ruan J."/>
            <person name="Qian W."/>
            <person name="Wang M."/>
            <person name="Huang Q."/>
            <person name="Li B."/>
            <person name="Xuan Z."/>
            <person name="Cao J."/>
            <person name="Asan"/>
            <person name="Wu Z."/>
            <person name="Zhang J."/>
            <person name="Cai Q."/>
            <person name="Bai Y."/>
            <person name="Zhao B."/>
            <person name="Han Y."/>
            <person name="Li Y."/>
            <person name="Li X."/>
            <person name="Wang S."/>
            <person name="Shi Q."/>
            <person name="Liu S."/>
            <person name="Cho W.K."/>
            <person name="Kim J.Y."/>
            <person name="Xu Y."/>
            <person name="Heller-Uszynska K."/>
            <person name="Miao H."/>
            <person name="Cheng Z."/>
            <person name="Zhang S."/>
            <person name="Wu J."/>
            <person name="Yang Y."/>
            <person name="Kang H."/>
            <person name="Li M."/>
            <person name="Liang H."/>
            <person name="Ren X."/>
            <person name="Shi Z."/>
            <person name="Wen M."/>
            <person name="Jian M."/>
            <person name="Yang H."/>
            <person name="Zhang G."/>
            <person name="Yang Z."/>
            <person name="Chen R."/>
            <person name="Liu S."/>
            <person name="Li J."/>
            <person name="Ma L."/>
            <person name="Liu H."/>
            <person name="Zhou Y."/>
            <person name="Zhao J."/>
            <person name="Fang X."/>
            <person name="Li G."/>
            <person name="Fang L."/>
            <person name="Li Y."/>
            <person name="Liu D."/>
            <person name="Zheng H."/>
            <person name="Zhang Y."/>
            <person name="Qin N."/>
            <person name="Li Z."/>
            <person name="Yang G."/>
            <person name="Yang S."/>
            <person name="Bolund L."/>
            <person name="Kristiansen K."/>
            <person name="Zheng H."/>
            <person name="Li S."/>
            <person name="Zhang X."/>
            <person name="Yang H."/>
            <person name="Wang J."/>
            <person name="Sun R."/>
            <person name="Zhang B."/>
            <person name="Jiang S."/>
            <person name="Wang J."/>
            <person name="Du Y."/>
            <person name="Li S."/>
        </authorList>
    </citation>
    <scope>NUCLEOTIDE SEQUENCE [LARGE SCALE GENOMIC DNA]</scope>
    <source>
        <strain evidence="3">cv. 9930</strain>
    </source>
</reference>
<dbReference type="CDD" id="cd09917">
    <property type="entry name" value="F-box_SF"/>
    <property type="match status" value="1"/>
</dbReference>
<feature type="domain" description="F-box" evidence="1">
    <location>
        <begin position="9"/>
        <end position="64"/>
    </location>
</feature>
<dbReference type="OMA" id="HYIRYLK"/>
<protein>
    <recommendedName>
        <fullName evidence="1">F-box domain-containing protein</fullName>
    </recommendedName>
</protein>
<evidence type="ECO:0000313" key="3">
    <source>
        <dbReference type="Proteomes" id="UP000029981"/>
    </source>
</evidence>
<name>A0A0A0LCB8_CUCSA</name>
<dbReference type="InterPro" id="IPR017451">
    <property type="entry name" value="F-box-assoc_interact_dom"/>
</dbReference>
<gene>
    <name evidence="2" type="ORF">Csa_3G836440</name>
</gene>
<dbReference type="PANTHER" id="PTHR31672">
    <property type="entry name" value="BNACNNG10540D PROTEIN"/>
    <property type="match status" value="1"/>
</dbReference>
<dbReference type="Pfam" id="PF00646">
    <property type="entry name" value="F-box"/>
    <property type="match status" value="1"/>
</dbReference>
<dbReference type="EMBL" id="CM002924">
    <property type="protein sequence ID" value="KGN59660.1"/>
    <property type="molecule type" value="Genomic_DNA"/>
</dbReference>
<accession>A0A0A0LCB8</accession>
<dbReference type="InterPro" id="IPR001810">
    <property type="entry name" value="F-box_dom"/>
</dbReference>
<dbReference type="NCBIfam" id="TIGR01640">
    <property type="entry name" value="F_box_assoc_1"/>
    <property type="match status" value="1"/>
</dbReference>
<keyword evidence="3" id="KW-1185">Reference proteome</keyword>
<dbReference type="InterPro" id="IPR013187">
    <property type="entry name" value="F-box-assoc_dom_typ3"/>
</dbReference>
<dbReference type="Gene3D" id="1.20.1280.50">
    <property type="match status" value="1"/>
</dbReference>
<dbReference type="AlphaFoldDB" id="A0A0A0LCB8"/>
<sequence length="427" mass="49717">MKSRKSRGRNQNPQLPSHIIETIISKLSVSVLLNLRRVCKAWNNIILTGKLLHLNSKANLFAHIPPHQMLHCIDFDSKTLKEKKINCIVGSFTFHPHFSTFKIINSCNGLLCFVNSKIMSKEHEKIGFELTQPFAIILSPITNEYVELPLNDAWKKTFYTGYSFGFGYSPNKKQYKIVKLSSIRRGLYVADIFTIGTFTRGSYGKWSRVPILIRFCVLGSGDGVYLNGSLYWNGYNGNYLDMRNGGKVVLLRFDVEDEKFEVVSFPHGVEDEVFRGSSNIWIFNNTLYLSCFDFNTNNGIGRFHVWKLMEEGYSWFKLEQEFVIRQPISNHWSTVALLHYIRYLKYRGYYDFSSSCTRYHFQLIKVFEDEKMLFLISRKALILYDSKTEQFEVTYNDLNQDQDGKLWIYDIDYSLNVDSLPKTLGVN</sequence>
<dbReference type="SUPFAM" id="SSF81383">
    <property type="entry name" value="F-box domain"/>
    <property type="match status" value="1"/>
</dbReference>
<dbReference type="SMART" id="SM00256">
    <property type="entry name" value="FBOX"/>
    <property type="match status" value="1"/>
</dbReference>
<dbReference type="InterPro" id="IPR050796">
    <property type="entry name" value="SCF_F-box_component"/>
</dbReference>
<dbReference type="PROSITE" id="PS50181">
    <property type="entry name" value="FBOX"/>
    <property type="match status" value="1"/>
</dbReference>
<dbReference type="Pfam" id="PF08268">
    <property type="entry name" value="FBA_3"/>
    <property type="match status" value="1"/>
</dbReference>
<evidence type="ECO:0000259" key="1">
    <source>
        <dbReference type="PROSITE" id="PS50181"/>
    </source>
</evidence>